<evidence type="ECO:0000313" key="3">
    <source>
        <dbReference type="Proteomes" id="UP000199673"/>
    </source>
</evidence>
<feature type="transmembrane region" description="Helical" evidence="1">
    <location>
        <begin position="16"/>
        <end position="35"/>
    </location>
</feature>
<sequence>MEVGKSKSFYPTKNQLIIAGFAWIVGVFILLASMTDFFSESLKNRQLTILGMLTSLSLVAVLVIWSNYPRRQKS</sequence>
<proteinExistence type="predicted"/>
<keyword evidence="1" id="KW-0472">Membrane</keyword>
<keyword evidence="3" id="KW-1185">Reference proteome</keyword>
<dbReference type="Proteomes" id="UP000199673">
    <property type="component" value="Unassembled WGS sequence"/>
</dbReference>
<gene>
    <name evidence="2" type="ORF">SAMN04489724_2330</name>
</gene>
<name>A0A1I7BE95_9BACT</name>
<dbReference type="EMBL" id="FPBF01000003">
    <property type="protein sequence ID" value="SFT85431.1"/>
    <property type="molecule type" value="Genomic_DNA"/>
</dbReference>
<keyword evidence="1" id="KW-1133">Transmembrane helix</keyword>
<keyword evidence="1" id="KW-0812">Transmembrane</keyword>
<evidence type="ECO:0000313" key="2">
    <source>
        <dbReference type="EMBL" id="SFT85431.1"/>
    </source>
</evidence>
<organism evidence="2 3">
    <name type="scientific">Algoriphagus locisalis</name>
    <dbReference type="NCBI Taxonomy" id="305507"/>
    <lineage>
        <taxon>Bacteria</taxon>
        <taxon>Pseudomonadati</taxon>
        <taxon>Bacteroidota</taxon>
        <taxon>Cytophagia</taxon>
        <taxon>Cytophagales</taxon>
        <taxon>Cyclobacteriaceae</taxon>
        <taxon>Algoriphagus</taxon>
    </lineage>
</organism>
<protein>
    <submittedName>
        <fullName evidence="2">Uncharacterized protein</fullName>
    </submittedName>
</protein>
<accession>A0A1I7BE95</accession>
<dbReference type="AlphaFoldDB" id="A0A1I7BE95"/>
<dbReference type="RefSeq" id="WP_091693042.1">
    <property type="nucleotide sequence ID" value="NZ_FPBF01000003.1"/>
</dbReference>
<evidence type="ECO:0000256" key="1">
    <source>
        <dbReference type="SAM" id="Phobius"/>
    </source>
</evidence>
<feature type="transmembrane region" description="Helical" evidence="1">
    <location>
        <begin position="47"/>
        <end position="68"/>
    </location>
</feature>
<reference evidence="3" key="1">
    <citation type="submission" date="2016-10" db="EMBL/GenBank/DDBJ databases">
        <authorList>
            <person name="Varghese N."/>
            <person name="Submissions S."/>
        </authorList>
    </citation>
    <scope>NUCLEOTIDE SEQUENCE [LARGE SCALE GENOMIC DNA]</scope>
    <source>
        <strain evidence="3">DSM 23445</strain>
    </source>
</reference>